<dbReference type="AlphaFoldDB" id="X1PQC7"/>
<name>X1PQC7_9ZZZZ</name>
<feature type="non-terminal residue" evidence="1">
    <location>
        <position position="1"/>
    </location>
</feature>
<gene>
    <name evidence="1" type="ORF">S06H3_48339</name>
</gene>
<proteinExistence type="predicted"/>
<evidence type="ECO:0000313" key="1">
    <source>
        <dbReference type="EMBL" id="GAI41285.1"/>
    </source>
</evidence>
<comment type="caution">
    <text evidence="1">The sequence shown here is derived from an EMBL/GenBank/DDBJ whole genome shotgun (WGS) entry which is preliminary data.</text>
</comment>
<reference evidence="1" key="1">
    <citation type="journal article" date="2014" name="Front. Microbiol.">
        <title>High frequency of phylogenetically diverse reductive dehalogenase-homologous genes in deep subseafloor sedimentary metagenomes.</title>
        <authorList>
            <person name="Kawai M."/>
            <person name="Futagami T."/>
            <person name="Toyoda A."/>
            <person name="Takaki Y."/>
            <person name="Nishi S."/>
            <person name="Hori S."/>
            <person name="Arai W."/>
            <person name="Tsubouchi T."/>
            <person name="Morono Y."/>
            <person name="Uchiyama I."/>
            <person name="Ito T."/>
            <person name="Fujiyama A."/>
            <person name="Inagaki F."/>
            <person name="Takami H."/>
        </authorList>
    </citation>
    <scope>NUCLEOTIDE SEQUENCE</scope>
    <source>
        <strain evidence="1">Expedition CK06-06</strain>
    </source>
</reference>
<protein>
    <recommendedName>
        <fullName evidence="2">PPM-type phosphatase domain-containing protein</fullName>
    </recommendedName>
</protein>
<organism evidence="1">
    <name type="scientific">marine sediment metagenome</name>
    <dbReference type="NCBI Taxonomy" id="412755"/>
    <lineage>
        <taxon>unclassified sequences</taxon>
        <taxon>metagenomes</taxon>
        <taxon>ecological metagenomes</taxon>
    </lineage>
</organism>
<evidence type="ECO:0008006" key="2">
    <source>
        <dbReference type="Google" id="ProtNLM"/>
    </source>
</evidence>
<dbReference type="SUPFAM" id="SSF81606">
    <property type="entry name" value="PP2C-like"/>
    <property type="match status" value="1"/>
</dbReference>
<sequence length="241" mass="26296">VYVNHNGSAVVLDGAGGLGGDYIAARVSGYRLNEEIKGLSPMAGINETFKTMLKGFSEAGKAIREEREKPGAQFPEMDATAVAVKIASSSDGMKRFAVIGWIGDSPGWIGKPDGSFKEITHDHSQVQRLVDIGIIGTPTAELHPERYLVYRFLSDVPEAFEEAKKMVGVRVVELEPGDTVVLQSDGVRDNLHADEQKLLWPVYLEEVKTGKRQANKFAGMLVETAKKKVDLLSQNPLTAQE</sequence>
<dbReference type="InterPro" id="IPR036457">
    <property type="entry name" value="PPM-type-like_dom_sf"/>
</dbReference>
<dbReference type="Gene3D" id="3.60.40.10">
    <property type="entry name" value="PPM-type phosphatase domain"/>
    <property type="match status" value="1"/>
</dbReference>
<accession>X1PQC7</accession>
<dbReference type="EMBL" id="BARV01030432">
    <property type="protein sequence ID" value="GAI41285.1"/>
    <property type="molecule type" value="Genomic_DNA"/>
</dbReference>